<gene>
    <name evidence="1" type="ORF">UFOPK2996_00230</name>
    <name evidence="2" type="ORF">UFOPK3789_00680</name>
</gene>
<dbReference type="Pfam" id="PF17249">
    <property type="entry name" value="DUF5318"/>
    <property type="match status" value="1"/>
</dbReference>
<dbReference type="AlphaFoldDB" id="A0A6J7K6B5"/>
<dbReference type="EMBL" id="CAFAAH010000013">
    <property type="protein sequence ID" value="CAB4788288.1"/>
    <property type="molecule type" value="Genomic_DNA"/>
</dbReference>
<evidence type="ECO:0000313" key="1">
    <source>
        <dbReference type="EMBL" id="CAB4788288.1"/>
    </source>
</evidence>
<accession>A0A6J7K6B5</accession>
<dbReference type="EMBL" id="CAFBNL010000029">
    <property type="protein sequence ID" value="CAB4950975.1"/>
    <property type="molecule type" value="Genomic_DNA"/>
</dbReference>
<name>A0A6J7K6B5_9ZZZZ</name>
<organism evidence="2">
    <name type="scientific">freshwater metagenome</name>
    <dbReference type="NCBI Taxonomy" id="449393"/>
    <lineage>
        <taxon>unclassified sequences</taxon>
        <taxon>metagenomes</taxon>
        <taxon>ecological metagenomes</taxon>
    </lineage>
</organism>
<proteinExistence type="predicted"/>
<dbReference type="InterPro" id="IPR035169">
    <property type="entry name" value="DUF5318"/>
</dbReference>
<reference evidence="2" key="1">
    <citation type="submission" date="2020-05" db="EMBL/GenBank/DDBJ databases">
        <authorList>
            <person name="Chiriac C."/>
            <person name="Salcher M."/>
            <person name="Ghai R."/>
            <person name="Kavagutti S V."/>
        </authorList>
    </citation>
    <scope>NUCLEOTIDE SEQUENCE</scope>
</reference>
<protein>
    <submittedName>
        <fullName evidence="2">Unannotated protein</fullName>
    </submittedName>
</protein>
<sequence>MPSHVDYALARRAVLNDLRRGVVKSLDVCDAHPELMRAARNVGTPMETPCPVCSKDSLRLVSYVYGDGLKDANGRCLTKRGELEGLARKHDEFARYVVEVCHECRWNHLKRRELHGRLHRVRRVS</sequence>
<evidence type="ECO:0000313" key="2">
    <source>
        <dbReference type="EMBL" id="CAB4950975.1"/>
    </source>
</evidence>